<feature type="compositionally biased region" description="Basic and acidic residues" evidence="1">
    <location>
        <begin position="202"/>
        <end position="213"/>
    </location>
</feature>
<dbReference type="AlphaFoldDB" id="A0A9P5PT36"/>
<dbReference type="Proteomes" id="UP000772434">
    <property type="component" value="Unassembled WGS sequence"/>
</dbReference>
<comment type="caution">
    <text evidence="2">The sequence shown here is derived from an EMBL/GenBank/DDBJ whole genome shotgun (WGS) entry which is preliminary data.</text>
</comment>
<accession>A0A9P5PT36</accession>
<feature type="region of interest" description="Disordered" evidence="1">
    <location>
        <begin position="92"/>
        <end position="119"/>
    </location>
</feature>
<feature type="region of interest" description="Disordered" evidence="1">
    <location>
        <begin position="164"/>
        <end position="229"/>
    </location>
</feature>
<keyword evidence="3" id="KW-1185">Reference proteome</keyword>
<evidence type="ECO:0000313" key="2">
    <source>
        <dbReference type="EMBL" id="KAF9068878.1"/>
    </source>
</evidence>
<proteinExistence type="predicted"/>
<feature type="compositionally biased region" description="Basic and acidic residues" evidence="1">
    <location>
        <begin position="179"/>
        <end position="195"/>
    </location>
</feature>
<reference evidence="2" key="1">
    <citation type="submission" date="2020-11" db="EMBL/GenBank/DDBJ databases">
        <authorList>
            <consortium name="DOE Joint Genome Institute"/>
            <person name="Ahrendt S."/>
            <person name="Riley R."/>
            <person name="Andreopoulos W."/>
            <person name="Labutti K."/>
            <person name="Pangilinan J."/>
            <person name="Ruiz-Duenas F.J."/>
            <person name="Barrasa J.M."/>
            <person name="Sanchez-Garcia M."/>
            <person name="Camarero S."/>
            <person name="Miyauchi S."/>
            <person name="Serrano A."/>
            <person name="Linde D."/>
            <person name="Babiker R."/>
            <person name="Drula E."/>
            <person name="Ayuso-Fernandez I."/>
            <person name="Pacheco R."/>
            <person name="Padilla G."/>
            <person name="Ferreira P."/>
            <person name="Barriuso J."/>
            <person name="Kellner H."/>
            <person name="Castanera R."/>
            <person name="Alfaro M."/>
            <person name="Ramirez L."/>
            <person name="Pisabarro A.G."/>
            <person name="Kuo A."/>
            <person name="Tritt A."/>
            <person name="Lipzen A."/>
            <person name="He G."/>
            <person name="Yan M."/>
            <person name="Ng V."/>
            <person name="Cullen D."/>
            <person name="Martin F."/>
            <person name="Rosso M.-N."/>
            <person name="Henrissat B."/>
            <person name="Hibbett D."/>
            <person name="Martinez A.T."/>
            <person name="Grigoriev I.V."/>
        </authorList>
    </citation>
    <scope>NUCLEOTIDE SEQUENCE</scope>
    <source>
        <strain evidence="2">AH 40177</strain>
    </source>
</reference>
<organism evidence="2 3">
    <name type="scientific">Rhodocollybia butyracea</name>
    <dbReference type="NCBI Taxonomy" id="206335"/>
    <lineage>
        <taxon>Eukaryota</taxon>
        <taxon>Fungi</taxon>
        <taxon>Dikarya</taxon>
        <taxon>Basidiomycota</taxon>
        <taxon>Agaricomycotina</taxon>
        <taxon>Agaricomycetes</taxon>
        <taxon>Agaricomycetidae</taxon>
        <taxon>Agaricales</taxon>
        <taxon>Marasmiineae</taxon>
        <taxon>Omphalotaceae</taxon>
        <taxon>Rhodocollybia</taxon>
    </lineage>
</organism>
<name>A0A9P5PT36_9AGAR</name>
<evidence type="ECO:0000256" key="1">
    <source>
        <dbReference type="SAM" id="MobiDB-lite"/>
    </source>
</evidence>
<sequence length="229" mass="25776">MKDYIDGFILSRDMGLKMKDVGKGYLRTTHYVNGVNPAAKKFDTKEMAYIDIMGGDFCQNGCWAYLIVIPRSQSQRYTMKFGAIIAKPKSSVTETKPSGSVGEIKPNPPVTETMPSGSVAKTEPSVIHYIPDKASEEEEGYRQTCYNIYIEFLDGFTPTQKWDWAKTAPGAPENPKLQVLEERPKKKQKLDHPTENEEDTEKNDTKEKVKEAPNRTGWAAINLPPKHDA</sequence>
<dbReference type="EMBL" id="JADNRY010000056">
    <property type="protein sequence ID" value="KAF9068878.1"/>
    <property type="molecule type" value="Genomic_DNA"/>
</dbReference>
<protein>
    <submittedName>
        <fullName evidence="2">Uncharacterized protein</fullName>
    </submittedName>
</protein>
<gene>
    <name evidence="2" type="ORF">BDP27DRAFT_1523352</name>
</gene>
<evidence type="ECO:0000313" key="3">
    <source>
        <dbReference type="Proteomes" id="UP000772434"/>
    </source>
</evidence>